<dbReference type="KEGG" id="otd:J1M35_05325"/>
<organism evidence="2 3">
    <name type="scientific">Ottowia testudinis</name>
    <dbReference type="NCBI Taxonomy" id="2816950"/>
    <lineage>
        <taxon>Bacteria</taxon>
        <taxon>Pseudomonadati</taxon>
        <taxon>Pseudomonadota</taxon>
        <taxon>Betaproteobacteria</taxon>
        <taxon>Burkholderiales</taxon>
        <taxon>Comamonadaceae</taxon>
        <taxon>Ottowia</taxon>
    </lineage>
</organism>
<dbReference type="RefSeq" id="WP_208010215.1">
    <property type="nucleotide sequence ID" value="NZ_CP071796.1"/>
</dbReference>
<dbReference type="Proteomes" id="UP000663903">
    <property type="component" value="Chromosome"/>
</dbReference>
<dbReference type="AlphaFoldDB" id="A0A975CJN8"/>
<keyword evidence="3" id="KW-1185">Reference proteome</keyword>
<feature type="chain" id="PRO_5037054022" evidence="1">
    <location>
        <begin position="25"/>
        <end position="59"/>
    </location>
</feature>
<evidence type="ECO:0000313" key="2">
    <source>
        <dbReference type="EMBL" id="QTD46316.1"/>
    </source>
</evidence>
<gene>
    <name evidence="2" type="ORF">J1M35_05325</name>
</gene>
<evidence type="ECO:0000313" key="3">
    <source>
        <dbReference type="Proteomes" id="UP000663903"/>
    </source>
</evidence>
<keyword evidence="1" id="KW-0732">Signal</keyword>
<dbReference type="EMBL" id="CP071796">
    <property type="protein sequence ID" value="QTD46316.1"/>
    <property type="molecule type" value="Genomic_DNA"/>
</dbReference>
<evidence type="ECO:0000256" key="1">
    <source>
        <dbReference type="SAM" id="SignalP"/>
    </source>
</evidence>
<accession>A0A975CJN8</accession>
<reference evidence="2" key="1">
    <citation type="submission" date="2021-03" db="EMBL/GenBank/DDBJ databases">
        <title>Ottowia sp. 27C isolated from the cloaca of a Giant Asian pond turtle (Heosemys grandis).</title>
        <authorList>
            <person name="Spergser J."/>
            <person name="Busse H.-J."/>
        </authorList>
    </citation>
    <scope>NUCLEOTIDE SEQUENCE</scope>
    <source>
        <strain evidence="2">27C</strain>
    </source>
</reference>
<protein>
    <submittedName>
        <fullName evidence="2">Uncharacterized protein</fullName>
    </submittedName>
</protein>
<feature type="signal peptide" evidence="1">
    <location>
        <begin position="1"/>
        <end position="24"/>
    </location>
</feature>
<sequence>MTGSRLLPLGAMLLAGSLGTAALAQTPPDAPVAGTLSAVAVRDSAPAGGIGLPTVVLGI</sequence>
<proteinExistence type="predicted"/>
<name>A0A975CJN8_9BURK</name>